<sequence length="330" mass="38240">MKNILYYPYINIPKNDWTVRTLLYYDNIGTIVPQEYIWEPEKSYDSFMWELVRMSLVTPINPIEVFANPWEVTKPFITQISEKKLSLEKAQSRFKESDKHTLINTQKFRTAKIHADKFDNEVFYSLENLGLAKRDDGNWYSVETKTADQLMKYTATLVGMKTNRIPTTDEMRPRFFSSRNFKYQRKRETILENLIPFPEQINLHKLLNFKENHSELLAALTNKVEKLVLDDQIKEGTDLFNENIRELVIRKGELTAKMNESQLGNIIFGTACGIIGAVKGISESQNLSGVLWGLPGFGNAIYSALKIENAEKIFDQSGMKYLALIDKKLR</sequence>
<dbReference type="EMBL" id="PQNY01000039">
    <property type="protein sequence ID" value="POS00631.1"/>
    <property type="molecule type" value="Genomic_DNA"/>
</dbReference>
<protein>
    <recommendedName>
        <fullName evidence="3">Kinase</fullName>
    </recommendedName>
</protein>
<proteinExistence type="predicted"/>
<evidence type="ECO:0000313" key="1">
    <source>
        <dbReference type="EMBL" id="POS00631.1"/>
    </source>
</evidence>
<dbReference type="Proteomes" id="UP000237056">
    <property type="component" value="Unassembled WGS sequence"/>
</dbReference>
<gene>
    <name evidence="1" type="ORF">Q361_1394</name>
</gene>
<name>A0A2S4N4M0_9FLAO</name>
<dbReference type="RefSeq" id="WP_103727149.1">
    <property type="nucleotide sequence ID" value="NZ_PQNY01000039.1"/>
</dbReference>
<organism evidence="1 2">
    <name type="scientific">Flavobacterium croceum DSM 17960</name>
    <dbReference type="NCBI Taxonomy" id="1121886"/>
    <lineage>
        <taxon>Bacteria</taxon>
        <taxon>Pseudomonadati</taxon>
        <taxon>Bacteroidota</taxon>
        <taxon>Flavobacteriia</taxon>
        <taxon>Flavobacteriales</taxon>
        <taxon>Flavobacteriaceae</taxon>
        <taxon>Flavobacterium</taxon>
    </lineage>
</organism>
<dbReference type="AlphaFoldDB" id="A0A2S4N4M0"/>
<comment type="caution">
    <text evidence="1">The sequence shown here is derived from an EMBL/GenBank/DDBJ whole genome shotgun (WGS) entry which is preliminary data.</text>
</comment>
<reference evidence="1 2" key="1">
    <citation type="submission" date="2018-01" db="EMBL/GenBank/DDBJ databases">
        <title>Genomic Encyclopedia of Type Strains, Phase I: the one thousand microbial genomes (KMG-I) project.</title>
        <authorList>
            <person name="Goeker M."/>
        </authorList>
    </citation>
    <scope>NUCLEOTIDE SEQUENCE [LARGE SCALE GENOMIC DNA]</scope>
    <source>
        <strain evidence="1 2">DSM 17960</strain>
    </source>
</reference>
<evidence type="ECO:0008006" key="3">
    <source>
        <dbReference type="Google" id="ProtNLM"/>
    </source>
</evidence>
<accession>A0A2S4N4M0</accession>
<evidence type="ECO:0000313" key="2">
    <source>
        <dbReference type="Proteomes" id="UP000237056"/>
    </source>
</evidence>
<keyword evidence="2" id="KW-1185">Reference proteome</keyword>
<dbReference type="OrthoDB" id="7054050at2"/>